<proteinExistence type="predicted"/>
<evidence type="ECO:0000313" key="2">
    <source>
        <dbReference type="Proteomes" id="UP000011509"/>
    </source>
</evidence>
<dbReference type="Proteomes" id="UP000011509">
    <property type="component" value="Unassembled WGS sequence"/>
</dbReference>
<evidence type="ECO:0000313" key="1">
    <source>
        <dbReference type="EMBL" id="ELZ44246.1"/>
    </source>
</evidence>
<accession>M0E8V8</accession>
<name>M0E8V8_9EURY</name>
<reference evidence="1 2" key="1">
    <citation type="journal article" date="2014" name="PLoS Genet.">
        <title>Phylogenetically driven sequencing of extremely halophilic archaea reveals strategies for static and dynamic osmo-response.</title>
        <authorList>
            <person name="Becker E.A."/>
            <person name="Seitzer P.M."/>
            <person name="Tritt A."/>
            <person name="Larsen D."/>
            <person name="Krusor M."/>
            <person name="Yao A.I."/>
            <person name="Wu D."/>
            <person name="Madern D."/>
            <person name="Eisen J.A."/>
            <person name="Darling A.E."/>
            <person name="Facciotti M.T."/>
        </authorList>
    </citation>
    <scope>NUCLEOTIDE SEQUENCE [LARGE SCALE GENOMIC DNA]</scope>
    <source>
        <strain evidence="1 2">DSM 10284</strain>
    </source>
</reference>
<gene>
    <name evidence="1" type="ORF">C464_15475</name>
</gene>
<sequence length="90" mass="9753">MTETLGSPAVATLRLANQNPTRVDGDAVNARGYICEVCRYILAIAPEAATVDVDDPTDESDRAPWVRLGAVFVDGSKRPIVVPRREVSTR</sequence>
<keyword evidence="2" id="KW-1185">Reference proteome</keyword>
<comment type="caution">
    <text evidence="1">The sequence shown here is derived from an EMBL/GenBank/DDBJ whole genome shotgun (WGS) entry which is preliminary data.</text>
</comment>
<dbReference type="EMBL" id="AOJL01000060">
    <property type="protein sequence ID" value="ELZ44246.1"/>
    <property type="molecule type" value="Genomic_DNA"/>
</dbReference>
<dbReference type="PATRIC" id="fig|1227466.3.peg.3089"/>
<protein>
    <submittedName>
        <fullName evidence="1">Uncharacterized protein</fullName>
    </submittedName>
</protein>
<dbReference type="STRING" id="1227466.C464_15475"/>
<organism evidence="1 2">
    <name type="scientific">Halorubrum coriense DSM 10284</name>
    <dbReference type="NCBI Taxonomy" id="1227466"/>
    <lineage>
        <taxon>Archaea</taxon>
        <taxon>Methanobacteriati</taxon>
        <taxon>Methanobacteriota</taxon>
        <taxon>Stenosarchaea group</taxon>
        <taxon>Halobacteria</taxon>
        <taxon>Halobacteriales</taxon>
        <taxon>Haloferacaceae</taxon>
        <taxon>Halorubrum</taxon>
    </lineage>
</organism>
<dbReference type="AlphaFoldDB" id="M0E8V8"/>